<evidence type="ECO:0008006" key="3">
    <source>
        <dbReference type="Google" id="ProtNLM"/>
    </source>
</evidence>
<comment type="caution">
    <text evidence="1">The sequence shown here is derived from an EMBL/GenBank/DDBJ whole genome shotgun (WGS) entry which is preliminary data.</text>
</comment>
<name>A0ABP0LSF2_9DINO</name>
<organism evidence="1 2">
    <name type="scientific">Durusdinium trenchii</name>
    <dbReference type="NCBI Taxonomy" id="1381693"/>
    <lineage>
        <taxon>Eukaryota</taxon>
        <taxon>Sar</taxon>
        <taxon>Alveolata</taxon>
        <taxon>Dinophyceae</taxon>
        <taxon>Suessiales</taxon>
        <taxon>Symbiodiniaceae</taxon>
        <taxon>Durusdinium</taxon>
    </lineage>
</organism>
<reference evidence="1 2" key="1">
    <citation type="submission" date="2024-02" db="EMBL/GenBank/DDBJ databases">
        <authorList>
            <person name="Chen Y."/>
            <person name="Shah S."/>
            <person name="Dougan E. K."/>
            <person name="Thang M."/>
            <person name="Chan C."/>
        </authorList>
    </citation>
    <scope>NUCLEOTIDE SEQUENCE [LARGE SCALE GENOMIC DNA]</scope>
</reference>
<accession>A0ABP0LSF2</accession>
<proteinExistence type="predicted"/>
<evidence type="ECO:0000313" key="2">
    <source>
        <dbReference type="Proteomes" id="UP001642484"/>
    </source>
</evidence>
<dbReference type="SUPFAM" id="SSF50156">
    <property type="entry name" value="PDZ domain-like"/>
    <property type="match status" value="2"/>
</dbReference>
<sequence>MLWFSDRFLPCCICQRSEEIPPTELRVQRLDAMLDENRRDAPIDLPEYPDLALNNDGFGMCGLEQFRVSLDKEAIEEAGLGLDFDTTQREVCVVVRIDPHGEAARWNASRLEKIRVHDRLVAVNHQFLPAVELWEKLQACASSRLELIFERPDIYSFKFNRSDGKVGLSLAVSKVCPVLIIKGVDPDGVMSQKVVEDGDKRPRPQDRILQVNGEQFDSTRMAKQLSANKVSLTACRYNV</sequence>
<protein>
    <recommendedName>
        <fullName evidence="3">PDZ domain-containing protein</fullName>
    </recommendedName>
</protein>
<dbReference type="Proteomes" id="UP001642484">
    <property type="component" value="Unassembled WGS sequence"/>
</dbReference>
<keyword evidence="2" id="KW-1185">Reference proteome</keyword>
<gene>
    <name evidence="1" type="ORF">CCMP2556_LOCUS22216</name>
</gene>
<dbReference type="Gene3D" id="2.30.42.10">
    <property type="match status" value="1"/>
</dbReference>
<evidence type="ECO:0000313" key="1">
    <source>
        <dbReference type="EMBL" id="CAK9041449.1"/>
    </source>
</evidence>
<dbReference type="EMBL" id="CAXAMN010013669">
    <property type="protein sequence ID" value="CAK9041449.1"/>
    <property type="molecule type" value="Genomic_DNA"/>
</dbReference>
<dbReference type="InterPro" id="IPR036034">
    <property type="entry name" value="PDZ_sf"/>
</dbReference>